<comment type="caution">
    <text evidence="2">The sequence shown here is derived from an EMBL/GenBank/DDBJ whole genome shotgun (WGS) entry which is preliminary data.</text>
</comment>
<name>A0A0F9VXY0_9ZZZZ</name>
<protein>
    <submittedName>
        <fullName evidence="2">Uncharacterized protein</fullName>
    </submittedName>
</protein>
<accession>A0A0F9VXY0</accession>
<sequence length="50" mass="5747">MEASRTPCDEQADKEHVFAEGEWWCVPKGTNPDDSRLQVDLGKRKQNDTQ</sequence>
<organism evidence="2">
    <name type="scientific">marine sediment metagenome</name>
    <dbReference type="NCBI Taxonomy" id="412755"/>
    <lineage>
        <taxon>unclassified sequences</taxon>
        <taxon>metagenomes</taxon>
        <taxon>ecological metagenomes</taxon>
    </lineage>
</organism>
<dbReference type="EMBL" id="LAZR01000401">
    <property type="protein sequence ID" value="KKN70583.1"/>
    <property type="molecule type" value="Genomic_DNA"/>
</dbReference>
<feature type="region of interest" description="Disordered" evidence="1">
    <location>
        <begin position="27"/>
        <end position="50"/>
    </location>
</feature>
<gene>
    <name evidence="2" type="ORF">LCGC14_0430140</name>
</gene>
<reference evidence="2" key="1">
    <citation type="journal article" date="2015" name="Nature">
        <title>Complex archaea that bridge the gap between prokaryotes and eukaryotes.</title>
        <authorList>
            <person name="Spang A."/>
            <person name="Saw J.H."/>
            <person name="Jorgensen S.L."/>
            <person name="Zaremba-Niedzwiedzka K."/>
            <person name="Martijn J."/>
            <person name="Lind A.E."/>
            <person name="van Eijk R."/>
            <person name="Schleper C."/>
            <person name="Guy L."/>
            <person name="Ettema T.J."/>
        </authorList>
    </citation>
    <scope>NUCLEOTIDE SEQUENCE</scope>
</reference>
<dbReference type="AlphaFoldDB" id="A0A0F9VXY0"/>
<evidence type="ECO:0000313" key="2">
    <source>
        <dbReference type="EMBL" id="KKN70583.1"/>
    </source>
</evidence>
<feature type="compositionally biased region" description="Basic and acidic residues" evidence="1">
    <location>
        <begin position="31"/>
        <end position="50"/>
    </location>
</feature>
<evidence type="ECO:0000256" key="1">
    <source>
        <dbReference type="SAM" id="MobiDB-lite"/>
    </source>
</evidence>
<proteinExistence type="predicted"/>